<protein>
    <submittedName>
        <fullName evidence="2">Putative ixodegrin protein</fullName>
    </submittedName>
</protein>
<sequence>MKTFCLALALTVIVAALPADVTADFIGQVPVLPPGIVVPPPGGLGHSCSAYAKCREGMCCLRSSSRVSSTCKRLGQQGEACSVAPTKGDIYVGGCPCGPGLRCRNFGQKRHICVREK</sequence>
<dbReference type="InterPro" id="IPR001981">
    <property type="entry name" value="Colipase"/>
</dbReference>
<evidence type="ECO:0000313" key="2">
    <source>
        <dbReference type="EMBL" id="JAA68584.1"/>
    </source>
</evidence>
<organism evidence="2">
    <name type="scientific">Ixodes ricinus</name>
    <name type="common">Common tick</name>
    <name type="synonym">Acarus ricinus</name>
    <dbReference type="NCBI Taxonomy" id="34613"/>
    <lineage>
        <taxon>Eukaryota</taxon>
        <taxon>Metazoa</taxon>
        <taxon>Ecdysozoa</taxon>
        <taxon>Arthropoda</taxon>
        <taxon>Chelicerata</taxon>
        <taxon>Arachnida</taxon>
        <taxon>Acari</taxon>
        <taxon>Parasitiformes</taxon>
        <taxon>Ixodida</taxon>
        <taxon>Ixodoidea</taxon>
        <taxon>Ixodidae</taxon>
        <taxon>Ixodinae</taxon>
        <taxon>Ixodes</taxon>
    </lineage>
</organism>
<dbReference type="GO" id="GO:0016042">
    <property type="term" value="P:lipid catabolic process"/>
    <property type="evidence" value="ECO:0007669"/>
    <property type="project" value="InterPro"/>
</dbReference>
<name>A0A0K8RDL6_IXORI</name>
<dbReference type="EMBL" id="GADI01005224">
    <property type="protein sequence ID" value="JAA68584.1"/>
    <property type="molecule type" value="mRNA"/>
</dbReference>
<proteinExistence type="evidence at transcript level"/>
<dbReference type="PANTHER" id="PTHR10041">
    <property type="entry name" value="COLIPASE"/>
    <property type="match status" value="1"/>
</dbReference>
<dbReference type="GO" id="GO:0005576">
    <property type="term" value="C:extracellular region"/>
    <property type="evidence" value="ECO:0007669"/>
    <property type="project" value="InterPro"/>
</dbReference>
<dbReference type="AlphaFoldDB" id="A0A0K8RDL6"/>
<reference evidence="2" key="1">
    <citation type="submission" date="2012-12" db="EMBL/GenBank/DDBJ databases">
        <title>Identification and characterization of a phenylalanine ammonia-lyase gene family in Isatis indigotica Fort.</title>
        <authorList>
            <person name="Liu Q."/>
            <person name="Chen J."/>
            <person name="Zhou X."/>
            <person name="Di P."/>
            <person name="Xiao Y."/>
            <person name="Xuan H."/>
            <person name="Zhang L."/>
            <person name="Chen W."/>
        </authorList>
    </citation>
    <scope>NUCLEOTIDE SEQUENCE</scope>
    <source>
        <tissue evidence="2">Salivary gland</tissue>
    </source>
</reference>
<dbReference type="GO" id="GO:0007586">
    <property type="term" value="P:digestion"/>
    <property type="evidence" value="ECO:0007669"/>
    <property type="project" value="InterPro"/>
</dbReference>
<accession>A0A0K8RDL6</accession>
<dbReference type="GO" id="GO:0008047">
    <property type="term" value="F:enzyme activator activity"/>
    <property type="evidence" value="ECO:0007669"/>
    <property type="project" value="InterPro"/>
</dbReference>
<dbReference type="PANTHER" id="PTHR10041:SF5">
    <property type="entry name" value="LEUCINE-RICH COLIPASE-LIKE PROTEIN 1"/>
    <property type="match status" value="1"/>
</dbReference>
<evidence type="ECO:0000256" key="1">
    <source>
        <dbReference type="SAM" id="SignalP"/>
    </source>
</evidence>
<keyword evidence="1" id="KW-0732">Signal</keyword>
<dbReference type="Gene3D" id="2.10.80.10">
    <property type="entry name" value="Lipase, subunit A"/>
    <property type="match status" value="1"/>
</dbReference>
<feature type="chain" id="PRO_5005517606" evidence="1">
    <location>
        <begin position="24"/>
        <end position="117"/>
    </location>
</feature>
<feature type="signal peptide" evidence="1">
    <location>
        <begin position="1"/>
        <end position="23"/>
    </location>
</feature>